<evidence type="ECO:0000313" key="3">
    <source>
        <dbReference type="Proteomes" id="UP001257659"/>
    </source>
</evidence>
<dbReference type="Proteomes" id="UP001257659">
    <property type="component" value="Unassembled WGS sequence"/>
</dbReference>
<dbReference type="EMBL" id="JAVDQA010000001">
    <property type="protein sequence ID" value="MDR6300138.1"/>
    <property type="molecule type" value="Genomic_DNA"/>
</dbReference>
<dbReference type="RefSeq" id="WP_309727044.1">
    <property type="nucleotide sequence ID" value="NZ_JAVDQA010000001.1"/>
</dbReference>
<evidence type="ECO:0000313" key="2">
    <source>
        <dbReference type="EMBL" id="MDR6300138.1"/>
    </source>
</evidence>
<keyword evidence="1" id="KW-1133">Transmembrane helix</keyword>
<feature type="transmembrane region" description="Helical" evidence="1">
    <location>
        <begin position="7"/>
        <end position="27"/>
    </location>
</feature>
<comment type="caution">
    <text evidence="2">The sequence shown here is derived from an EMBL/GenBank/DDBJ whole genome shotgun (WGS) entry which is preliminary data.</text>
</comment>
<dbReference type="InterPro" id="IPR014807">
    <property type="entry name" value="Coa1"/>
</dbReference>
<reference evidence="2 3" key="1">
    <citation type="submission" date="2023-07" db="EMBL/GenBank/DDBJ databases">
        <title>Genomic Encyclopedia of Type Strains, Phase IV (KMG-IV): sequencing the most valuable type-strain genomes for metagenomic binning, comparative biology and taxonomic classification.</title>
        <authorList>
            <person name="Goeker M."/>
        </authorList>
    </citation>
    <scope>NUCLEOTIDE SEQUENCE [LARGE SCALE GENOMIC DNA]</scope>
    <source>
        <strain evidence="2 3">DSM 102814</strain>
    </source>
</reference>
<sequence>MKKNFKWIIPIIILFAIVFYLFSSAGMGKVATDLTQAYADETLYQNAIEIANSDEEVIQRIGTIESLNKMTILNGEVNYTNNNKTVNSTIKITGEKGNAKLDITANQKEEKWDYEKINIRIKHSDKTTELIEILQKN</sequence>
<name>A0ABU1K3G8_9FLAO</name>
<gene>
    <name evidence="2" type="ORF">GGR31_000754</name>
</gene>
<keyword evidence="3" id="KW-1185">Reference proteome</keyword>
<proteinExistence type="predicted"/>
<keyword evidence="1" id="KW-0472">Membrane</keyword>
<accession>A0ABU1K3G8</accession>
<evidence type="ECO:0000256" key="1">
    <source>
        <dbReference type="SAM" id="Phobius"/>
    </source>
</evidence>
<dbReference type="Pfam" id="PF08695">
    <property type="entry name" value="Coa1"/>
    <property type="match status" value="1"/>
</dbReference>
<organism evidence="2 3">
    <name type="scientific">Mesonia maritima</name>
    <dbReference type="NCBI Taxonomy" id="1793873"/>
    <lineage>
        <taxon>Bacteria</taxon>
        <taxon>Pseudomonadati</taxon>
        <taxon>Bacteroidota</taxon>
        <taxon>Flavobacteriia</taxon>
        <taxon>Flavobacteriales</taxon>
        <taxon>Flavobacteriaceae</taxon>
        <taxon>Mesonia</taxon>
    </lineage>
</organism>
<protein>
    <recommendedName>
        <fullName evidence="4">Cytochrome oxidase complex assembly protein 1</fullName>
    </recommendedName>
</protein>
<evidence type="ECO:0008006" key="4">
    <source>
        <dbReference type="Google" id="ProtNLM"/>
    </source>
</evidence>
<keyword evidence="1" id="KW-0812">Transmembrane</keyword>